<dbReference type="InParanoid" id="A0A078AZ74"/>
<dbReference type="EMBL" id="CCKQ01015579">
    <property type="protein sequence ID" value="CDW87401.1"/>
    <property type="molecule type" value="Genomic_DNA"/>
</dbReference>
<organism evidence="1 2">
    <name type="scientific">Stylonychia lemnae</name>
    <name type="common">Ciliate</name>
    <dbReference type="NCBI Taxonomy" id="5949"/>
    <lineage>
        <taxon>Eukaryota</taxon>
        <taxon>Sar</taxon>
        <taxon>Alveolata</taxon>
        <taxon>Ciliophora</taxon>
        <taxon>Intramacronucleata</taxon>
        <taxon>Spirotrichea</taxon>
        <taxon>Stichotrichia</taxon>
        <taxon>Sporadotrichida</taxon>
        <taxon>Oxytrichidae</taxon>
        <taxon>Stylonychinae</taxon>
        <taxon>Stylonychia</taxon>
    </lineage>
</organism>
<keyword evidence="2" id="KW-1185">Reference proteome</keyword>
<name>A0A078AZ74_STYLE</name>
<reference evidence="1 2" key="1">
    <citation type="submission" date="2014-06" db="EMBL/GenBank/DDBJ databases">
        <authorList>
            <person name="Swart Estienne"/>
        </authorList>
    </citation>
    <scope>NUCLEOTIDE SEQUENCE [LARGE SCALE GENOMIC DNA]</scope>
    <source>
        <strain evidence="1 2">130c</strain>
    </source>
</reference>
<evidence type="ECO:0000313" key="2">
    <source>
        <dbReference type="Proteomes" id="UP000039865"/>
    </source>
</evidence>
<evidence type="ECO:0000313" key="1">
    <source>
        <dbReference type="EMBL" id="CDW87401.1"/>
    </source>
</evidence>
<gene>
    <name evidence="1" type="primary">Contig1803.g1950</name>
    <name evidence="1" type="ORF">STYLEM_16504</name>
</gene>
<accession>A0A078AZ74</accession>
<protein>
    <submittedName>
        <fullName evidence="1">Uncharacterized protein</fullName>
    </submittedName>
</protein>
<sequence length="558" mass="63429">MEDSESDQQFLLGGGATTTQENALISFGSHYQPIALLIEDGLQLWKNRFNVFVQGNVVQIKLDNKYKDYYAAIILGNNQLGAFYNDQISVVIGDVLLDGDIISAYQSQLLEPDSSVQDLYYIYPKVIFLVNEEKHNLQKVINFDTTLTGSTLRYVLTRDSSKTQMASLLVDGMTIYLSGSLYSATNKYYYASIQSFFTVTLPQQLFGMNIFQSVTPNQYFQKLALFNAKDALAACTASYDLSSNIRYIIFLKGKQNKPYDIKYWQYDVKTYGECQAIQIFDDLDVLMITISQNSPVIVRLVQIQFSTSKLKVLSSLNLGNNQFNFKMSQITIQKEGFLVGYVNRINKNGLSYSLKSKKGYLLSLNDSYSCFSIEMQSQIDVEIQKLKSASLFIDVKFKTSTGPFPNLDFNDFAILNVGLFEIKMMDQSLYSFCTNFKATNFRSQTYLIGTQKLELANIGNFKYNCDDIPPKGYYKAQLVENQNLVALRDFMKFDESNGILRVQTNELSNAGQYQIRITGKIPDQIAEILQINLTVQYQLKAPEFIGILSNFNQPLNQM</sequence>
<proteinExistence type="predicted"/>
<dbReference type="AlphaFoldDB" id="A0A078AZ74"/>
<dbReference type="Proteomes" id="UP000039865">
    <property type="component" value="Unassembled WGS sequence"/>
</dbReference>